<feature type="compositionally biased region" description="Basic residues" evidence="8">
    <location>
        <begin position="21"/>
        <end position="31"/>
    </location>
</feature>
<organism evidence="10 11">
    <name type="scientific">Streptosporangium lutulentum</name>
    <dbReference type="NCBI Taxonomy" id="1461250"/>
    <lineage>
        <taxon>Bacteria</taxon>
        <taxon>Bacillati</taxon>
        <taxon>Actinomycetota</taxon>
        <taxon>Actinomycetes</taxon>
        <taxon>Streptosporangiales</taxon>
        <taxon>Streptosporangiaceae</taxon>
        <taxon>Streptosporangium</taxon>
    </lineage>
</organism>
<evidence type="ECO:0000256" key="1">
    <source>
        <dbReference type="ARBA" id="ARBA00004651"/>
    </source>
</evidence>
<feature type="transmembrane region" description="Helical" evidence="7">
    <location>
        <begin position="270"/>
        <end position="290"/>
    </location>
</feature>
<keyword evidence="3" id="KW-1003">Cell membrane</keyword>
<evidence type="ECO:0000256" key="7">
    <source>
        <dbReference type="RuleBase" id="RU363032"/>
    </source>
</evidence>
<dbReference type="RefSeq" id="WP_307559552.1">
    <property type="nucleotide sequence ID" value="NZ_JAUSQU010000001.1"/>
</dbReference>
<feature type="transmembrane region" description="Helical" evidence="7">
    <location>
        <begin position="137"/>
        <end position="162"/>
    </location>
</feature>
<keyword evidence="11" id="KW-1185">Reference proteome</keyword>
<sequence>MSLTHTTKLRRAETLESEPHGHRRRRRRRRRPGSDGPNWLGGAVSWLWLAIVIVPIYWIFITSFKAQSSYYATNPLAPPTEPTLDNYRLVVESDFPLYFLNSLIVTVGAVVPAVAVSFMAAYAIVRGGGRRFLRGVNSLFLMGLAIPLQATIIPVFLIIIRLRLYDSLLGLVLPSIAFAIPLSVLILANFIRDVPKELFESMRLDGAGEIATLWRLALPLTMPAVVTVTIYNALTIWNGFLLPLVLTQSPDKRTLPLALWSFQGQYSVNVPAVLASVVLTTIPILAMYVIGRRQLLSGLTAGFSK</sequence>
<name>A0ABT9QCT4_9ACTN</name>
<keyword evidence="2 7" id="KW-0813">Transport</keyword>
<feature type="transmembrane region" description="Helical" evidence="7">
    <location>
        <begin position="212"/>
        <end position="234"/>
    </location>
</feature>
<dbReference type="PANTHER" id="PTHR43744">
    <property type="entry name" value="ABC TRANSPORTER PERMEASE PROTEIN MG189-RELATED-RELATED"/>
    <property type="match status" value="1"/>
</dbReference>
<evidence type="ECO:0000256" key="2">
    <source>
        <dbReference type="ARBA" id="ARBA00022448"/>
    </source>
</evidence>
<comment type="similarity">
    <text evidence="7">Belongs to the binding-protein-dependent transport system permease family.</text>
</comment>
<feature type="region of interest" description="Disordered" evidence="8">
    <location>
        <begin position="1"/>
        <end position="34"/>
    </location>
</feature>
<evidence type="ECO:0000259" key="9">
    <source>
        <dbReference type="PROSITE" id="PS50928"/>
    </source>
</evidence>
<dbReference type="EMBL" id="JAUSQU010000001">
    <property type="protein sequence ID" value="MDP9844585.1"/>
    <property type="molecule type" value="Genomic_DNA"/>
</dbReference>
<evidence type="ECO:0000256" key="4">
    <source>
        <dbReference type="ARBA" id="ARBA00022692"/>
    </source>
</evidence>
<dbReference type="InterPro" id="IPR035906">
    <property type="entry name" value="MetI-like_sf"/>
</dbReference>
<dbReference type="Proteomes" id="UP001225356">
    <property type="component" value="Unassembled WGS sequence"/>
</dbReference>
<keyword evidence="5 7" id="KW-1133">Transmembrane helix</keyword>
<feature type="transmembrane region" description="Helical" evidence="7">
    <location>
        <begin position="98"/>
        <end position="125"/>
    </location>
</feature>
<dbReference type="SUPFAM" id="SSF161098">
    <property type="entry name" value="MetI-like"/>
    <property type="match status" value="1"/>
</dbReference>
<keyword evidence="6 7" id="KW-0472">Membrane</keyword>
<comment type="caution">
    <text evidence="10">The sequence shown here is derived from an EMBL/GenBank/DDBJ whole genome shotgun (WGS) entry which is preliminary data.</text>
</comment>
<proteinExistence type="inferred from homology"/>
<feature type="domain" description="ABC transmembrane type-1" evidence="9">
    <location>
        <begin position="99"/>
        <end position="291"/>
    </location>
</feature>
<evidence type="ECO:0000256" key="3">
    <source>
        <dbReference type="ARBA" id="ARBA00022475"/>
    </source>
</evidence>
<dbReference type="InterPro" id="IPR000515">
    <property type="entry name" value="MetI-like"/>
</dbReference>
<evidence type="ECO:0000256" key="5">
    <source>
        <dbReference type="ARBA" id="ARBA00022989"/>
    </source>
</evidence>
<evidence type="ECO:0000256" key="8">
    <source>
        <dbReference type="SAM" id="MobiDB-lite"/>
    </source>
</evidence>
<protein>
    <submittedName>
        <fullName evidence="10">Raffinose/stachyose/melibiose transport system permease protein</fullName>
    </submittedName>
</protein>
<feature type="compositionally biased region" description="Basic and acidic residues" evidence="8">
    <location>
        <begin position="10"/>
        <end position="20"/>
    </location>
</feature>
<dbReference type="PROSITE" id="PS50928">
    <property type="entry name" value="ABC_TM1"/>
    <property type="match status" value="1"/>
</dbReference>
<dbReference type="Pfam" id="PF00528">
    <property type="entry name" value="BPD_transp_1"/>
    <property type="match status" value="1"/>
</dbReference>
<dbReference type="CDD" id="cd06261">
    <property type="entry name" value="TM_PBP2"/>
    <property type="match status" value="1"/>
</dbReference>
<gene>
    <name evidence="10" type="ORF">J2853_003796</name>
</gene>
<feature type="transmembrane region" description="Helical" evidence="7">
    <location>
        <begin position="36"/>
        <end position="60"/>
    </location>
</feature>
<comment type="subcellular location">
    <subcellularLocation>
        <location evidence="1 7">Cell membrane</location>
        <topology evidence="1 7">Multi-pass membrane protein</topology>
    </subcellularLocation>
</comment>
<dbReference type="PANTHER" id="PTHR43744:SF12">
    <property type="entry name" value="ABC TRANSPORTER PERMEASE PROTEIN MG189-RELATED"/>
    <property type="match status" value="1"/>
</dbReference>
<reference evidence="10 11" key="1">
    <citation type="submission" date="2023-07" db="EMBL/GenBank/DDBJ databases">
        <title>Sequencing the genomes of 1000 actinobacteria strains.</title>
        <authorList>
            <person name="Klenk H.-P."/>
        </authorList>
    </citation>
    <scope>NUCLEOTIDE SEQUENCE [LARGE SCALE GENOMIC DNA]</scope>
    <source>
        <strain evidence="10 11">DSM 46740</strain>
    </source>
</reference>
<keyword evidence="4 7" id="KW-0812">Transmembrane</keyword>
<feature type="transmembrane region" description="Helical" evidence="7">
    <location>
        <begin position="168"/>
        <end position="191"/>
    </location>
</feature>
<accession>A0ABT9QCT4</accession>
<dbReference type="Gene3D" id="1.10.3720.10">
    <property type="entry name" value="MetI-like"/>
    <property type="match status" value="1"/>
</dbReference>
<evidence type="ECO:0000313" key="10">
    <source>
        <dbReference type="EMBL" id="MDP9844585.1"/>
    </source>
</evidence>
<evidence type="ECO:0000256" key="6">
    <source>
        <dbReference type="ARBA" id="ARBA00023136"/>
    </source>
</evidence>
<evidence type="ECO:0000313" key="11">
    <source>
        <dbReference type="Proteomes" id="UP001225356"/>
    </source>
</evidence>